<dbReference type="Proteomes" id="UP000185728">
    <property type="component" value="Unassembled WGS sequence"/>
</dbReference>
<protein>
    <submittedName>
        <fullName evidence="2">Uncharacterized protein</fullName>
    </submittedName>
</protein>
<sequence length="67" mass="7601">MLNGKILEHMDVLTVIIQNTALNGMPKWYQALTLTLFAIIATLAISMYFRIALQASEMSEMAMRFGY</sequence>
<keyword evidence="1" id="KW-0812">Transmembrane</keyword>
<evidence type="ECO:0000313" key="3">
    <source>
        <dbReference type="Proteomes" id="UP000185728"/>
    </source>
</evidence>
<accession>A0ABY1KT68</accession>
<keyword evidence="3" id="KW-1185">Reference proteome</keyword>
<comment type="caution">
    <text evidence="2">The sequence shown here is derived from an EMBL/GenBank/DDBJ whole genome shotgun (WGS) entry which is preliminary data.</text>
</comment>
<reference evidence="2 3" key="1">
    <citation type="submission" date="2017-01" db="EMBL/GenBank/DDBJ databases">
        <authorList>
            <person name="Varghese N."/>
            <person name="Submissions S."/>
        </authorList>
    </citation>
    <scope>NUCLEOTIDE SEQUENCE [LARGE SCALE GENOMIC DNA]</scope>
    <source>
        <strain evidence="2 3">DSM 2061</strain>
    </source>
</reference>
<feature type="transmembrane region" description="Helical" evidence="1">
    <location>
        <begin position="28"/>
        <end position="49"/>
    </location>
</feature>
<dbReference type="EMBL" id="FTOB01000003">
    <property type="protein sequence ID" value="SIS74105.1"/>
    <property type="molecule type" value="Genomic_DNA"/>
</dbReference>
<evidence type="ECO:0000256" key="1">
    <source>
        <dbReference type="SAM" id="Phobius"/>
    </source>
</evidence>
<name>A0ABY1KT68_9FLAO</name>
<keyword evidence="1" id="KW-1133">Transmembrane helix</keyword>
<keyword evidence="1" id="KW-0472">Membrane</keyword>
<gene>
    <name evidence="2" type="ORF">SAMN05421766_103740</name>
</gene>
<organism evidence="2 3">
    <name type="scientific">Zobellia uliginosa</name>
    <dbReference type="NCBI Taxonomy" id="143224"/>
    <lineage>
        <taxon>Bacteria</taxon>
        <taxon>Pseudomonadati</taxon>
        <taxon>Bacteroidota</taxon>
        <taxon>Flavobacteriia</taxon>
        <taxon>Flavobacteriales</taxon>
        <taxon>Flavobacteriaceae</taxon>
        <taxon>Zobellia</taxon>
    </lineage>
</organism>
<proteinExistence type="predicted"/>
<evidence type="ECO:0000313" key="2">
    <source>
        <dbReference type="EMBL" id="SIS74105.1"/>
    </source>
</evidence>